<evidence type="ECO:0000259" key="1">
    <source>
        <dbReference type="Pfam" id="PF13837"/>
    </source>
</evidence>
<protein>
    <recommendedName>
        <fullName evidence="1">Myb/SANT-like DNA-binding domain-containing protein</fullName>
    </recommendedName>
</protein>
<comment type="caution">
    <text evidence="2">The sequence shown here is derived from an EMBL/GenBank/DDBJ whole genome shotgun (WGS) entry which is preliminary data.</text>
</comment>
<gene>
    <name evidence="2" type="primary">NCL1_28639</name>
    <name evidence="2" type="ORF">TNCT_15461</name>
</gene>
<feature type="domain" description="Myb/SANT-like DNA-binding" evidence="1">
    <location>
        <begin position="47"/>
        <end position="130"/>
    </location>
</feature>
<dbReference type="PANTHER" id="PTHR31307">
    <property type="entry name" value="TRIHELIX TRANSCRIPTION FACTOR ASIL2"/>
    <property type="match status" value="1"/>
</dbReference>
<sequence>MKSHWLIREIKAVVSAPLPLKFISISVISFSFQHFLLLERNDMGEGRHVWTHVETLALIDVWEDKFNKLRTQRRTAHVHEEIRQALADVNIHKSIRQIVVKIDNMTQKYRKTKHSGKKNPTWVYFKRLDNFLGSQSRYPRKFEEQDEDETIEESKMSDFLNASNDQNQCSTISIANVQGSEWGSESVSTLQLTAESSNGEFSSNRNEFLNIITYQLDVQKQSLQVLEKMISLLKK</sequence>
<reference evidence="2" key="1">
    <citation type="submission" date="2020-07" db="EMBL/GenBank/DDBJ databases">
        <title>Multicomponent nature underlies the extraordinary mechanical properties of spider dragline silk.</title>
        <authorList>
            <person name="Kono N."/>
            <person name="Nakamura H."/>
            <person name="Mori M."/>
            <person name="Yoshida Y."/>
            <person name="Ohtoshi R."/>
            <person name="Malay A.D."/>
            <person name="Moran D.A.P."/>
            <person name="Tomita M."/>
            <person name="Numata K."/>
            <person name="Arakawa K."/>
        </authorList>
    </citation>
    <scope>NUCLEOTIDE SEQUENCE</scope>
</reference>
<evidence type="ECO:0000313" key="2">
    <source>
        <dbReference type="EMBL" id="GFQ63853.1"/>
    </source>
</evidence>
<dbReference type="OrthoDB" id="6427940at2759"/>
<evidence type="ECO:0000313" key="3">
    <source>
        <dbReference type="Proteomes" id="UP000887116"/>
    </source>
</evidence>
<proteinExistence type="predicted"/>
<organism evidence="2 3">
    <name type="scientific">Trichonephila clavata</name>
    <name type="common">Joro spider</name>
    <name type="synonym">Nephila clavata</name>
    <dbReference type="NCBI Taxonomy" id="2740835"/>
    <lineage>
        <taxon>Eukaryota</taxon>
        <taxon>Metazoa</taxon>
        <taxon>Ecdysozoa</taxon>
        <taxon>Arthropoda</taxon>
        <taxon>Chelicerata</taxon>
        <taxon>Arachnida</taxon>
        <taxon>Araneae</taxon>
        <taxon>Araneomorphae</taxon>
        <taxon>Entelegynae</taxon>
        <taxon>Araneoidea</taxon>
        <taxon>Nephilidae</taxon>
        <taxon>Trichonephila</taxon>
    </lineage>
</organism>
<dbReference type="Pfam" id="PF13837">
    <property type="entry name" value="Myb_DNA-bind_4"/>
    <property type="match status" value="1"/>
</dbReference>
<name>A0A8X6FP16_TRICU</name>
<accession>A0A8X6FP16</accession>
<dbReference type="EMBL" id="BMAO01000027">
    <property type="protein sequence ID" value="GFQ63853.1"/>
    <property type="molecule type" value="Genomic_DNA"/>
</dbReference>
<dbReference type="PANTHER" id="PTHR31307:SF4">
    <property type="entry name" value="TRIHELIX TRANSCRIPTION FACTOR ASIL2"/>
    <property type="match status" value="1"/>
</dbReference>
<dbReference type="Gene3D" id="1.10.10.60">
    <property type="entry name" value="Homeodomain-like"/>
    <property type="match status" value="1"/>
</dbReference>
<dbReference type="Proteomes" id="UP000887116">
    <property type="component" value="Unassembled WGS sequence"/>
</dbReference>
<dbReference type="InterPro" id="IPR044823">
    <property type="entry name" value="ASIL1/2-like"/>
</dbReference>
<dbReference type="AlphaFoldDB" id="A0A8X6FP16"/>
<dbReference type="InterPro" id="IPR044822">
    <property type="entry name" value="Myb_DNA-bind_4"/>
</dbReference>
<keyword evidence="3" id="KW-1185">Reference proteome</keyword>